<proteinExistence type="predicted"/>
<dbReference type="Proteomes" id="UP000055024">
    <property type="component" value="Unassembled WGS sequence"/>
</dbReference>
<dbReference type="EMBL" id="JYDP01003049">
    <property type="protein sequence ID" value="KRY96213.1"/>
    <property type="molecule type" value="Genomic_DNA"/>
</dbReference>
<reference evidence="1 2" key="1">
    <citation type="submission" date="2015-01" db="EMBL/GenBank/DDBJ databases">
        <title>Evolution of Trichinella species and genotypes.</title>
        <authorList>
            <person name="Korhonen P.K."/>
            <person name="Edoardo P."/>
            <person name="Giuseppe L.R."/>
            <person name="Gasser R.B."/>
        </authorList>
    </citation>
    <scope>NUCLEOTIDE SEQUENCE [LARGE SCALE GENOMIC DNA]</scope>
    <source>
        <strain evidence="1">ISS1029</strain>
    </source>
</reference>
<comment type="caution">
    <text evidence="1">The sequence shown here is derived from an EMBL/GenBank/DDBJ whole genome shotgun (WGS) entry which is preliminary data.</text>
</comment>
<accession>A0A0V1GDG3</accession>
<keyword evidence="2" id="KW-1185">Reference proteome</keyword>
<organism evidence="1 2">
    <name type="scientific">Trichinella zimbabwensis</name>
    <dbReference type="NCBI Taxonomy" id="268475"/>
    <lineage>
        <taxon>Eukaryota</taxon>
        <taxon>Metazoa</taxon>
        <taxon>Ecdysozoa</taxon>
        <taxon>Nematoda</taxon>
        <taxon>Enoplea</taxon>
        <taxon>Dorylaimia</taxon>
        <taxon>Trichinellida</taxon>
        <taxon>Trichinellidae</taxon>
        <taxon>Trichinella</taxon>
    </lineage>
</organism>
<dbReference type="AlphaFoldDB" id="A0A0V1GDG3"/>
<gene>
    <name evidence="1" type="ORF">T11_17636</name>
</gene>
<evidence type="ECO:0000313" key="1">
    <source>
        <dbReference type="EMBL" id="KRY96213.1"/>
    </source>
</evidence>
<protein>
    <submittedName>
        <fullName evidence="1">Uncharacterized protein</fullName>
    </submittedName>
</protein>
<sequence>MDKHYARSFKSGLKVSLVQPHKISTGKKSHLPLFFSCSASCRP</sequence>
<name>A0A0V1GDG3_9BILA</name>
<evidence type="ECO:0000313" key="2">
    <source>
        <dbReference type="Proteomes" id="UP000055024"/>
    </source>
</evidence>